<feature type="domain" description="NAD-dependent epimerase/dehydratase" evidence="3">
    <location>
        <begin position="3"/>
        <end position="257"/>
    </location>
</feature>
<comment type="pathway">
    <text evidence="1">Bacterial outer membrane biogenesis; LPS O-antigen biosynthesis.</text>
</comment>
<gene>
    <name evidence="4" type="ORF">RC54_05900</name>
</gene>
<sequence length="356" mass="38921">MKVLVTGGAGFVGSSVALSLIKSGHKVVVLDNGRREGGLFNVQRLRSAGVAYVHGDVRVMADIEATGKVDLIVDASAEPSVHYGYGGDPRYLIDTNLLGTVHCLEWARRCDAAFLLLSTSRVNPVAALRALPLNELESRFELPQDVSARGLSWQGIDHHFPLEGARSMYGATKLASELLVQEYAAMYGVRSQILRCGVIAGPWQMGKVDQGFLALWVAAHVFGYSLAYCGFNGSGKQVRDVLHVDDLCDLIHLLLSQSNWNGRLTYCVGGGRTANVSLLELTQLCEQVTGNRIEMGCDPTTRDADIPFFVTDNSCLTEHVGWIPQRDVVTTVRDTAAWIDENHDLLLSYFVQGKLR</sequence>
<dbReference type="InterPro" id="IPR036291">
    <property type="entry name" value="NAD(P)-bd_dom_sf"/>
</dbReference>
<accession>A0AAD0U5F8</accession>
<dbReference type="PANTHER" id="PTHR43000">
    <property type="entry name" value="DTDP-D-GLUCOSE 4,6-DEHYDRATASE-RELATED"/>
    <property type="match status" value="1"/>
</dbReference>
<name>A0AAD0U5F8_9BURK</name>
<dbReference type="RefSeq" id="WP_061790652.1">
    <property type="nucleotide sequence ID" value="NZ_CP024996.1"/>
</dbReference>
<proteinExistence type="inferred from homology"/>
<evidence type="ECO:0000256" key="1">
    <source>
        <dbReference type="ARBA" id="ARBA00005125"/>
    </source>
</evidence>
<evidence type="ECO:0000256" key="2">
    <source>
        <dbReference type="ARBA" id="ARBA00007637"/>
    </source>
</evidence>
<dbReference type="AlphaFoldDB" id="A0AAD0U5F8"/>
<dbReference type="EMBL" id="CP024996">
    <property type="protein sequence ID" value="AYR23385.1"/>
    <property type="molecule type" value="Genomic_DNA"/>
</dbReference>
<evidence type="ECO:0000259" key="3">
    <source>
        <dbReference type="Pfam" id="PF01370"/>
    </source>
</evidence>
<dbReference type="Pfam" id="PF01370">
    <property type="entry name" value="Epimerase"/>
    <property type="match status" value="1"/>
</dbReference>
<dbReference type="SUPFAM" id="SSF51735">
    <property type="entry name" value="NAD(P)-binding Rossmann-fold domains"/>
    <property type="match status" value="1"/>
</dbReference>
<dbReference type="InterPro" id="IPR001509">
    <property type="entry name" value="Epimerase_deHydtase"/>
</dbReference>
<evidence type="ECO:0000313" key="4">
    <source>
        <dbReference type="EMBL" id="AYR23385.1"/>
    </source>
</evidence>
<comment type="similarity">
    <text evidence="2">Belongs to the NAD(P)-dependent epimerase/dehydratase family.</text>
</comment>
<dbReference type="Gene3D" id="3.40.50.720">
    <property type="entry name" value="NAD(P)-binding Rossmann-like Domain"/>
    <property type="match status" value="1"/>
</dbReference>
<protein>
    <submittedName>
        <fullName evidence="4">3-beta hydroxysteroid dehydrogenase</fullName>
    </submittedName>
</protein>
<dbReference type="Proteomes" id="UP000269199">
    <property type="component" value="Chromosome"/>
</dbReference>
<evidence type="ECO:0000313" key="5">
    <source>
        <dbReference type="Proteomes" id="UP000269199"/>
    </source>
</evidence>
<organism evidence="4 5">
    <name type="scientific">Herbaspirillum rubrisubalbicans</name>
    <dbReference type="NCBI Taxonomy" id="80842"/>
    <lineage>
        <taxon>Bacteria</taxon>
        <taxon>Pseudomonadati</taxon>
        <taxon>Pseudomonadota</taxon>
        <taxon>Betaproteobacteria</taxon>
        <taxon>Burkholderiales</taxon>
        <taxon>Oxalobacteraceae</taxon>
        <taxon>Herbaspirillum</taxon>
    </lineage>
</organism>
<reference evidence="4 5" key="1">
    <citation type="submission" date="2017-11" db="EMBL/GenBank/DDBJ databases">
        <title>Complete genome sequence of Herbaspirillum rubrisubalbicans DSM 11543.</title>
        <authorList>
            <person name="Chen M."/>
            <person name="An Q."/>
        </authorList>
    </citation>
    <scope>NUCLEOTIDE SEQUENCE [LARGE SCALE GENOMIC DNA]</scope>
    <source>
        <strain evidence="4 5">DSM 11543</strain>
    </source>
</reference>